<evidence type="ECO:0000313" key="5">
    <source>
        <dbReference type="WBParaSite" id="TASK_0000777101-mRNA-1"/>
    </source>
</evidence>
<dbReference type="Pfam" id="PF00014">
    <property type="entry name" value="Kunitz_BPTI"/>
    <property type="match status" value="1"/>
</dbReference>
<dbReference type="PRINTS" id="PR00759">
    <property type="entry name" value="BASICPTASE"/>
</dbReference>
<dbReference type="FunFam" id="4.10.410.10:FF:000020">
    <property type="entry name" value="Collagen, type VI, alpha 3"/>
    <property type="match status" value="1"/>
</dbReference>
<keyword evidence="4" id="KW-1185">Reference proteome</keyword>
<sequence>MLVLYARLLGKEDVCNLPIEVGPCRSLIRVWGYNPNTRQCVNFAYSGCGGNANRFYHRNSCERICAKSSRSKKN</sequence>
<name>A0A0R3WB01_TAEAS</name>
<dbReference type="SUPFAM" id="SSF57362">
    <property type="entry name" value="BPTI-like"/>
    <property type="match status" value="1"/>
</dbReference>
<dbReference type="EMBL" id="UYRS01018672">
    <property type="protein sequence ID" value="VDK38991.1"/>
    <property type="molecule type" value="Genomic_DNA"/>
</dbReference>
<dbReference type="InterPro" id="IPR036880">
    <property type="entry name" value="Kunitz_BPTI_sf"/>
</dbReference>
<protein>
    <submittedName>
        <fullName evidence="5">BPTI/Kunitz inhibitor domain-containing protein</fullName>
    </submittedName>
</protein>
<evidence type="ECO:0000256" key="1">
    <source>
        <dbReference type="ARBA" id="ARBA00023157"/>
    </source>
</evidence>
<evidence type="ECO:0000313" key="4">
    <source>
        <dbReference type="Proteomes" id="UP000282613"/>
    </source>
</evidence>
<dbReference type="InterPro" id="IPR020901">
    <property type="entry name" value="Prtase_inh_Kunz-CS"/>
</dbReference>
<proteinExistence type="predicted"/>
<dbReference type="CDD" id="cd00109">
    <property type="entry name" value="Kunitz-type"/>
    <property type="match status" value="1"/>
</dbReference>
<dbReference type="STRING" id="60517.A0A0R3WB01"/>
<dbReference type="Proteomes" id="UP000282613">
    <property type="component" value="Unassembled WGS sequence"/>
</dbReference>
<dbReference type="PROSITE" id="PS00280">
    <property type="entry name" value="BPTI_KUNITZ_1"/>
    <property type="match status" value="1"/>
</dbReference>
<evidence type="ECO:0000313" key="3">
    <source>
        <dbReference type="EMBL" id="VDK38991.1"/>
    </source>
</evidence>
<dbReference type="GO" id="GO:0004867">
    <property type="term" value="F:serine-type endopeptidase inhibitor activity"/>
    <property type="evidence" value="ECO:0007669"/>
    <property type="project" value="InterPro"/>
</dbReference>
<organism evidence="5">
    <name type="scientific">Taenia asiatica</name>
    <name type="common">Asian tapeworm</name>
    <dbReference type="NCBI Taxonomy" id="60517"/>
    <lineage>
        <taxon>Eukaryota</taxon>
        <taxon>Metazoa</taxon>
        <taxon>Spiralia</taxon>
        <taxon>Lophotrochozoa</taxon>
        <taxon>Platyhelminthes</taxon>
        <taxon>Cestoda</taxon>
        <taxon>Eucestoda</taxon>
        <taxon>Cyclophyllidea</taxon>
        <taxon>Taeniidae</taxon>
        <taxon>Taenia</taxon>
    </lineage>
</organism>
<reference evidence="5" key="1">
    <citation type="submission" date="2017-02" db="UniProtKB">
        <authorList>
            <consortium name="WormBaseParasite"/>
        </authorList>
    </citation>
    <scope>IDENTIFICATION</scope>
</reference>
<dbReference type="PROSITE" id="PS50279">
    <property type="entry name" value="BPTI_KUNITZ_2"/>
    <property type="match status" value="1"/>
</dbReference>
<dbReference type="AlphaFoldDB" id="A0A0R3WB01"/>
<dbReference type="WBParaSite" id="TASK_0000777101-mRNA-1">
    <property type="protein sequence ID" value="TASK_0000777101-mRNA-1"/>
    <property type="gene ID" value="TASK_0000777101"/>
</dbReference>
<gene>
    <name evidence="3" type="ORF">TASK_LOCUS7772</name>
</gene>
<dbReference type="PANTHER" id="PTHR10083">
    <property type="entry name" value="KUNITZ-TYPE PROTEASE INHIBITOR-RELATED"/>
    <property type="match status" value="1"/>
</dbReference>
<dbReference type="OrthoDB" id="4473401at2759"/>
<dbReference type="SMART" id="SM00131">
    <property type="entry name" value="KU"/>
    <property type="match status" value="1"/>
</dbReference>
<keyword evidence="1" id="KW-1015">Disulfide bond</keyword>
<dbReference type="Gene3D" id="4.10.410.10">
    <property type="entry name" value="Pancreatic trypsin inhibitor Kunitz domain"/>
    <property type="match status" value="1"/>
</dbReference>
<accession>A0A0R3WB01</accession>
<evidence type="ECO:0000259" key="2">
    <source>
        <dbReference type="PROSITE" id="PS50279"/>
    </source>
</evidence>
<dbReference type="InterPro" id="IPR050098">
    <property type="entry name" value="TFPI/VKTCI-like"/>
</dbReference>
<dbReference type="InterPro" id="IPR002223">
    <property type="entry name" value="Kunitz_BPTI"/>
</dbReference>
<feature type="domain" description="BPTI/Kunitz inhibitor" evidence="2">
    <location>
        <begin position="15"/>
        <end position="65"/>
    </location>
</feature>
<reference evidence="3 4" key="2">
    <citation type="submission" date="2018-11" db="EMBL/GenBank/DDBJ databases">
        <authorList>
            <consortium name="Pathogen Informatics"/>
        </authorList>
    </citation>
    <scope>NUCLEOTIDE SEQUENCE [LARGE SCALE GENOMIC DNA]</scope>
</reference>